<evidence type="ECO:0000256" key="1">
    <source>
        <dbReference type="SAM" id="MobiDB-lite"/>
    </source>
</evidence>
<proteinExistence type="predicted"/>
<sequence>MSLETQAERFMQTLESLGGSAGNGKLGSALGWADSTYTRVKAHLIEQGRIAPGRGRGGSVSIADAIPAAGKQREAA</sequence>
<reference evidence="2 5" key="2">
    <citation type="submission" date="2016-08" db="EMBL/GenBank/DDBJ databases">
        <title>Evolution of the type three secretion system and type three effector repertoires in Xanthomonas.</title>
        <authorList>
            <person name="Merda D."/>
            <person name="Briand M."/>
            <person name="Bosis E."/>
            <person name="Rousseau C."/>
            <person name="Portier P."/>
            <person name="Jacques M.-A."/>
            <person name="Fischer-Le Saux M."/>
        </authorList>
    </citation>
    <scope>NUCLEOTIDE SEQUENCE [LARGE SCALE GENOMIC DNA]</scope>
    <source>
        <strain evidence="2 5">CFBP1976</strain>
    </source>
</reference>
<evidence type="ECO:0000313" key="5">
    <source>
        <dbReference type="Proteomes" id="UP000239710"/>
    </source>
</evidence>
<dbReference type="Proteomes" id="UP000092503">
    <property type="component" value="Unassembled WGS sequence"/>
</dbReference>
<evidence type="ECO:0000313" key="2">
    <source>
        <dbReference type="EMBL" id="PPV08579.1"/>
    </source>
</evidence>
<dbReference type="EMBL" id="FLTX01000003">
    <property type="protein sequence ID" value="SBV49368.1"/>
    <property type="molecule type" value="Genomic_DNA"/>
</dbReference>
<reference evidence="3 4" key="1">
    <citation type="submission" date="2016-06" db="EMBL/GenBank/DDBJ databases">
        <authorList>
            <person name="Kjaerup R.B."/>
            <person name="Dalgaard T.S."/>
            <person name="Juul-Madsen H.R."/>
        </authorList>
    </citation>
    <scope>NUCLEOTIDE SEQUENCE [LARGE SCALE GENOMIC DNA]</scope>
    <source>
        <strain evidence="3">LMG947</strain>
    </source>
</reference>
<organism evidence="3 4">
    <name type="scientific">Xanthomonas bromi</name>
    <dbReference type="NCBI Taxonomy" id="56449"/>
    <lineage>
        <taxon>Bacteria</taxon>
        <taxon>Pseudomonadati</taxon>
        <taxon>Pseudomonadota</taxon>
        <taxon>Gammaproteobacteria</taxon>
        <taxon>Lysobacterales</taxon>
        <taxon>Lysobacteraceae</taxon>
        <taxon>Xanthomonas</taxon>
    </lineage>
</organism>
<evidence type="ECO:0000313" key="3">
    <source>
        <dbReference type="EMBL" id="SBV49368.1"/>
    </source>
</evidence>
<dbReference type="OrthoDB" id="9784823at2"/>
<feature type="region of interest" description="Disordered" evidence="1">
    <location>
        <begin position="53"/>
        <end position="76"/>
    </location>
</feature>
<dbReference type="Proteomes" id="UP000239710">
    <property type="component" value="Unassembled WGS sequence"/>
</dbReference>
<dbReference type="EMBL" id="MDCE01000003">
    <property type="protein sequence ID" value="PPV08579.1"/>
    <property type="molecule type" value="Genomic_DNA"/>
</dbReference>
<gene>
    <name evidence="3" type="ORF">XBLMG947_0140</name>
    <name evidence="2" type="ORF">XbrCFBP1976_02195</name>
</gene>
<dbReference type="STRING" id="56449.XBLMG947_0140"/>
<name>A0A1C3NG78_9XANT</name>
<keyword evidence="5" id="KW-1185">Reference proteome</keyword>
<accession>A0A1C3NG78</accession>
<dbReference type="AlphaFoldDB" id="A0A1C3NG78"/>
<protein>
    <submittedName>
        <fullName evidence="3">Uncharacterized protein</fullName>
    </submittedName>
</protein>
<evidence type="ECO:0000313" key="4">
    <source>
        <dbReference type="Proteomes" id="UP000092503"/>
    </source>
</evidence>